<evidence type="ECO:0000256" key="1">
    <source>
        <dbReference type="ARBA" id="ARBA00004477"/>
    </source>
</evidence>
<keyword evidence="11" id="KW-1185">Reference proteome</keyword>
<evidence type="ECO:0000313" key="10">
    <source>
        <dbReference type="EMBL" id="KNC27305.1"/>
    </source>
</evidence>
<dbReference type="PANTHER" id="PTHR13117">
    <property type="entry name" value="ENDOPLASMIC RETICULUM MULTISPAN TRANSMEMBRANE PROTEIN-RELATED"/>
    <property type="match status" value="1"/>
</dbReference>
<feature type="transmembrane region" description="Helical" evidence="9">
    <location>
        <begin position="522"/>
        <end position="541"/>
    </location>
</feature>
<evidence type="ECO:0000256" key="3">
    <source>
        <dbReference type="ARBA" id="ARBA00010288"/>
    </source>
</evidence>
<feature type="transmembrane region" description="Helical" evidence="9">
    <location>
        <begin position="12"/>
        <end position="36"/>
    </location>
</feature>
<name>A0A0L0C4S4_LUCCU</name>
<comment type="pathway">
    <text evidence="2">Protein modification; protein glycosylation.</text>
</comment>
<dbReference type="InterPro" id="IPR007594">
    <property type="entry name" value="RFT1"/>
</dbReference>
<evidence type="ECO:0000256" key="8">
    <source>
        <dbReference type="ARBA" id="ARBA00045912"/>
    </source>
</evidence>
<comment type="caution">
    <text evidence="10">The sequence shown here is derived from an EMBL/GenBank/DDBJ whole genome shotgun (WGS) entry which is preliminary data.</text>
</comment>
<keyword evidence="5" id="KW-0256">Endoplasmic reticulum</keyword>
<dbReference type="AlphaFoldDB" id="A0A0L0C4S4"/>
<feature type="transmembrane region" description="Helical" evidence="9">
    <location>
        <begin position="181"/>
        <end position="208"/>
    </location>
</feature>
<accession>A0A0L0C4S4</accession>
<dbReference type="GO" id="GO:0034203">
    <property type="term" value="P:glycolipid translocation"/>
    <property type="evidence" value="ECO:0007669"/>
    <property type="project" value="TreeGrafter"/>
</dbReference>
<evidence type="ECO:0000256" key="2">
    <source>
        <dbReference type="ARBA" id="ARBA00004922"/>
    </source>
</evidence>
<feature type="transmembrane region" description="Helical" evidence="9">
    <location>
        <begin position="90"/>
        <end position="108"/>
    </location>
</feature>
<evidence type="ECO:0000256" key="4">
    <source>
        <dbReference type="ARBA" id="ARBA00022692"/>
    </source>
</evidence>
<dbReference type="GO" id="GO:0005789">
    <property type="term" value="C:endoplasmic reticulum membrane"/>
    <property type="evidence" value="ECO:0007669"/>
    <property type="project" value="UniProtKB-SubCell"/>
</dbReference>
<dbReference type="STRING" id="7375.A0A0L0C4S4"/>
<dbReference type="Proteomes" id="UP000037069">
    <property type="component" value="Unassembled WGS sequence"/>
</dbReference>
<comment type="similarity">
    <text evidence="3 9">Belongs to the RFT1 family.</text>
</comment>
<dbReference type="Pfam" id="PF04506">
    <property type="entry name" value="Rft-1"/>
    <property type="match status" value="1"/>
</dbReference>
<evidence type="ECO:0000313" key="11">
    <source>
        <dbReference type="Proteomes" id="UP000037069"/>
    </source>
</evidence>
<protein>
    <recommendedName>
        <fullName evidence="9">Protein RFT1 homolog</fullName>
    </recommendedName>
</protein>
<feature type="transmembrane region" description="Helical" evidence="9">
    <location>
        <begin position="156"/>
        <end position="175"/>
    </location>
</feature>
<dbReference type="GO" id="GO:0006488">
    <property type="term" value="P:dolichol-linked oligosaccharide biosynthetic process"/>
    <property type="evidence" value="ECO:0007669"/>
    <property type="project" value="InterPro"/>
</dbReference>
<comment type="function">
    <text evidence="8 9">Intramembrane glycolipid transporter that operates in the biosynthetic pathway of dolichol-linked oligosaccharides, the glycan precursors employed in protein asparagine (N)-glycosylation. The sequential addition of sugars to dolichol pyrophosphate produces dolichol-linked oligosaccharides containing fourteen sugars, including two GlcNAcs, nine mannoses and three glucoses. Once assembled, the oligosaccharide is transferred from the lipid to nascent proteins by oligosaccharyltransferases. The assembly of dolichol-linked oligosaccharides begins on the cytosolic side of the endoplasmic reticulum membrane and finishes in its lumen. RFT1 could mediate the translocation of the cytosolically oriented intermediate DolPP-GlcNAc2Man5, produced by ALG11, into the ER lumen where dolichol-linked oligosaccharides assembly continues. However, the intramembrane lipid transporter activity could not be confirmed in vitro.</text>
</comment>
<dbReference type="PANTHER" id="PTHR13117:SF5">
    <property type="entry name" value="PROTEIN RFT1 HOMOLOG"/>
    <property type="match status" value="1"/>
</dbReference>
<feature type="transmembrane region" description="Helical" evidence="9">
    <location>
        <begin position="128"/>
        <end position="149"/>
    </location>
</feature>
<proteinExistence type="inferred from homology"/>
<evidence type="ECO:0000256" key="5">
    <source>
        <dbReference type="ARBA" id="ARBA00022824"/>
    </source>
</evidence>
<keyword evidence="7 9" id="KW-0472">Membrane</keyword>
<feature type="transmembrane region" description="Helical" evidence="9">
    <location>
        <begin position="357"/>
        <end position="380"/>
    </location>
</feature>
<comment type="subcellular location">
    <subcellularLocation>
        <location evidence="1 9">Endoplasmic reticulum membrane</location>
        <topology evidence="1 9">Multi-pass membrane protein</topology>
    </subcellularLocation>
</comment>
<feature type="transmembrane region" description="Helical" evidence="9">
    <location>
        <begin position="400"/>
        <end position="424"/>
    </location>
</feature>
<evidence type="ECO:0000256" key="7">
    <source>
        <dbReference type="ARBA" id="ARBA00023136"/>
    </source>
</evidence>
<organism evidence="10 11">
    <name type="scientific">Lucilia cuprina</name>
    <name type="common">Green bottle fly</name>
    <name type="synonym">Australian sheep blowfly</name>
    <dbReference type="NCBI Taxonomy" id="7375"/>
    <lineage>
        <taxon>Eukaryota</taxon>
        <taxon>Metazoa</taxon>
        <taxon>Ecdysozoa</taxon>
        <taxon>Arthropoda</taxon>
        <taxon>Hexapoda</taxon>
        <taxon>Insecta</taxon>
        <taxon>Pterygota</taxon>
        <taxon>Neoptera</taxon>
        <taxon>Endopterygota</taxon>
        <taxon>Diptera</taxon>
        <taxon>Brachycera</taxon>
        <taxon>Muscomorpha</taxon>
        <taxon>Oestroidea</taxon>
        <taxon>Calliphoridae</taxon>
        <taxon>Luciliinae</taxon>
        <taxon>Lucilia</taxon>
    </lineage>
</organism>
<dbReference type="EMBL" id="JRES01000911">
    <property type="protein sequence ID" value="KNC27305.1"/>
    <property type="molecule type" value="Genomic_DNA"/>
</dbReference>
<evidence type="ECO:0000256" key="9">
    <source>
        <dbReference type="RuleBase" id="RU365067"/>
    </source>
</evidence>
<gene>
    <name evidence="10" type="ORF">FF38_08953</name>
</gene>
<keyword evidence="4 9" id="KW-0812">Transmembrane</keyword>
<keyword evidence="6 9" id="KW-1133">Transmembrane helix</keyword>
<feature type="transmembrane region" description="Helical" evidence="9">
    <location>
        <begin position="500"/>
        <end position="516"/>
    </location>
</feature>
<reference evidence="10 11" key="1">
    <citation type="journal article" date="2015" name="Nat. Commun.">
        <title>Lucilia cuprina genome unlocks parasitic fly biology to underpin future interventions.</title>
        <authorList>
            <person name="Anstead C.A."/>
            <person name="Korhonen P.K."/>
            <person name="Young N.D."/>
            <person name="Hall R.S."/>
            <person name="Jex A.R."/>
            <person name="Murali S.C."/>
            <person name="Hughes D.S."/>
            <person name="Lee S.F."/>
            <person name="Perry T."/>
            <person name="Stroehlein A.J."/>
            <person name="Ansell B.R."/>
            <person name="Breugelmans B."/>
            <person name="Hofmann A."/>
            <person name="Qu J."/>
            <person name="Dugan S."/>
            <person name="Lee S.L."/>
            <person name="Chao H."/>
            <person name="Dinh H."/>
            <person name="Han Y."/>
            <person name="Doddapaneni H.V."/>
            <person name="Worley K.C."/>
            <person name="Muzny D.M."/>
            <person name="Ioannidis P."/>
            <person name="Waterhouse R.M."/>
            <person name="Zdobnov E.M."/>
            <person name="James P.J."/>
            <person name="Bagnall N.H."/>
            <person name="Kotze A.C."/>
            <person name="Gibbs R.A."/>
            <person name="Richards S."/>
            <person name="Batterham P."/>
            <person name="Gasser R.B."/>
        </authorList>
    </citation>
    <scope>NUCLEOTIDE SEQUENCE [LARGE SCALE GENOMIC DNA]</scope>
    <source>
        <strain evidence="10 11">LS</strain>
        <tissue evidence="10">Full body</tissue>
    </source>
</reference>
<dbReference type="OMA" id="WPGKLFG"/>
<evidence type="ECO:0000256" key="6">
    <source>
        <dbReference type="ARBA" id="ARBA00022989"/>
    </source>
</evidence>
<dbReference type="OrthoDB" id="9979195at2759"/>
<sequence length="561" mass="63622">MSRNVLQSSLLNAGLSIIFQVLCRIVTFGINAFIVRNVGREVLGIMNVRLLLLESTVLFLSREAINRAALSATSQQREKCSWAQLINQQWLTVPICIAISLPCVYIWLNWLSAVDAVFASQYRFACYAVALSCVIELCAEAPVFIIQVFCFVKLKVILNTLHIFVRSVVFLWIVLGNGTVAIYAFAIAQLVSAFTILLSHYGFFAYYIKLFEDYKKSSKDKKESDWKPKIPFVDASIFDNMQDFPFRSLKQFLPGVMINRESFFNSELQVLTLSFVKQGVLKQILTEGEKYVMSMSPVLSFSEQATYDVVNNLGSLAARFIFRPIEESSYFYFTQTIARDVALQEQDKKKVQQAAQVLSHLSLVVSSIGLLALVFGQSYAHTVLLLYGGADFVADGLPVVLLKWHCLAIYFLAVNGITEGYMFATNTSQDIDKYNYLMAIFSVSFLVLSYVLTSIFGPVGFIFANCINMFSRICFSTRFIWLQYKPLDYNPLKGFMPKKLFLVTLIFVGIVCQYFMFNISIIKHLALGVVSVLIVLAIWSYENQELIKLGWSYKRNKLKAL</sequence>
<feature type="transmembrane region" description="Helical" evidence="9">
    <location>
        <begin position="436"/>
        <end position="456"/>
    </location>
</feature>